<name>A0A8W8M4W2_MAGGI</name>
<dbReference type="SUPFAM" id="SSF56112">
    <property type="entry name" value="Protein kinase-like (PK-like)"/>
    <property type="match status" value="1"/>
</dbReference>
<feature type="domain" description="Protein kinase" evidence="7">
    <location>
        <begin position="409"/>
        <end position="694"/>
    </location>
</feature>
<evidence type="ECO:0000256" key="1">
    <source>
        <dbReference type="ARBA" id="ARBA00022679"/>
    </source>
</evidence>
<feature type="region of interest" description="Disordered" evidence="6">
    <location>
        <begin position="875"/>
        <end position="896"/>
    </location>
</feature>
<dbReference type="GO" id="GO:0016020">
    <property type="term" value="C:membrane"/>
    <property type="evidence" value="ECO:0007669"/>
    <property type="project" value="TreeGrafter"/>
</dbReference>
<evidence type="ECO:0000256" key="5">
    <source>
        <dbReference type="PROSITE-ProRule" id="PRU10141"/>
    </source>
</evidence>
<dbReference type="InterPro" id="IPR017441">
    <property type="entry name" value="Protein_kinase_ATP_BS"/>
</dbReference>
<keyword evidence="9" id="KW-1185">Reference proteome</keyword>
<feature type="compositionally biased region" description="Basic residues" evidence="6">
    <location>
        <begin position="723"/>
        <end position="732"/>
    </location>
</feature>
<evidence type="ECO:0000256" key="4">
    <source>
        <dbReference type="ARBA" id="ARBA00022840"/>
    </source>
</evidence>
<dbReference type="GO" id="GO:0000407">
    <property type="term" value="C:phagophore assembly site"/>
    <property type="evidence" value="ECO:0007669"/>
    <property type="project" value="TreeGrafter"/>
</dbReference>
<dbReference type="InterPro" id="IPR008271">
    <property type="entry name" value="Ser/Thr_kinase_AS"/>
</dbReference>
<dbReference type="Pfam" id="PF00069">
    <property type="entry name" value="Pkinase"/>
    <property type="match status" value="1"/>
</dbReference>
<keyword evidence="3" id="KW-0418">Kinase</keyword>
<dbReference type="PROSITE" id="PS50011">
    <property type="entry name" value="PROTEIN_KINASE_DOM"/>
    <property type="match status" value="1"/>
</dbReference>
<feature type="region of interest" description="Disordered" evidence="6">
    <location>
        <begin position="723"/>
        <end position="747"/>
    </location>
</feature>
<accession>A0A8W8M4W2</accession>
<keyword evidence="2 5" id="KW-0547">Nucleotide-binding</keyword>
<evidence type="ECO:0000313" key="9">
    <source>
        <dbReference type="Proteomes" id="UP000005408"/>
    </source>
</evidence>
<keyword evidence="4 5" id="KW-0067">ATP-binding</keyword>
<feature type="compositionally biased region" description="Basic and acidic residues" evidence="6">
    <location>
        <begin position="77"/>
        <end position="86"/>
    </location>
</feature>
<dbReference type="Proteomes" id="UP000005408">
    <property type="component" value="Unassembled WGS sequence"/>
</dbReference>
<dbReference type="GO" id="GO:0000045">
    <property type="term" value="P:autophagosome assembly"/>
    <property type="evidence" value="ECO:0007669"/>
    <property type="project" value="TreeGrafter"/>
</dbReference>
<evidence type="ECO:0000313" key="8">
    <source>
        <dbReference type="EnsemblMetazoa" id="G31730.1:cds"/>
    </source>
</evidence>
<organism evidence="8 9">
    <name type="scientific">Magallana gigas</name>
    <name type="common">Pacific oyster</name>
    <name type="synonym">Crassostrea gigas</name>
    <dbReference type="NCBI Taxonomy" id="29159"/>
    <lineage>
        <taxon>Eukaryota</taxon>
        <taxon>Metazoa</taxon>
        <taxon>Spiralia</taxon>
        <taxon>Lophotrochozoa</taxon>
        <taxon>Mollusca</taxon>
        <taxon>Bivalvia</taxon>
        <taxon>Autobranchia</taxon>
        <taxon>Pteriomorphia</taxon>
        <taxon>Ostreida</taxon>
        <taxon>Ostreoidea</taxon>
        <taxon>Ostreidae</taxon>
        <taxon>Magallana</taxon>
    </lineage>
</organism>
<dbReference type="PROSITE" id="PS00107">
    <property type="entry name" value="PROTEIN_KINASE_ATP"/>
    <property type="match status" value="1"/>
</dbReference>
<dbReference type="PANTHER" id="PTHR24348:SF22">
    <property type="entry name" value="NON-SPECIFIC SERINE_THREONINE PROTEIN KINASE"/>
    <property type="match status" value="1"/>
</dbReference>
<evidence type="ECO:0000256" key="6">
    <source>
        <dbReference type="SAM" id="MobiDB-lite"/>
    </source>
</evidence>
<dbReference type="EnsemblMetazoa" id="G31730.1">
    <property type="protein sequence ID" value="G31730.1:cds"/>
    <property type="gene ID" value="G31730"/>
</dbReference>
<proteinExistence type="predicted"/>
<reference evidence="8" key="1">
    <citation type="submission" date="2022-08" db="UniProtKB">
        <authorList>
            <consortium name="EnsemblMetazoa"/>
        </authorList>
    </citation>
    <scope>IDENTIFICATION</scope>
    <source>
        <strain evidence="8">05x7-T-G4-1.051#20</strain>
    </source>
</reference>
<protein>
    <recommendedName>
        <fullName evidence="7">Protein kinase domain-containing protein</fullName>
    </recommendedName>
</protein>
<sequence>MRVLAKKTKSSSFQSAKMSYNTRRRAVVNQKVGIDVSSGHEVSLKPQSRSRKVLPPDDADYPGSCNSPFSSSLNSKKFQDSPHEQNLKTMKFPQKSGTQCVVTLENKKVMAPRNLELTTKTVEKDPTEDLINKEIEDKQLTTNVTVNLLDELITKYHPEWALDIRVPNSSNATETENTNSAVEELLIPWTQSSQSSDQLPNSDLNVQGSHASFASTSTENCPQTQSSGADLREMLQTLETGSATGNGMMLSPEAGFEMLQNLEASFKDDTEISHSQGAVYHLDKELMLLQEAALELNGEMSAMDSRFFQSNPAKNCREDAECSTNTEPSDHHSGFEYESVMDQEMTCDELPEEIPKDKFSLGDVVHGSTKAVEDLAQRHDHHLLKTGVHGVYTDKSFEALRLETRKPDIIQSTKLGQGSFGVVVKCVVPDLDLEFVKKKVTGKFHQPEAVFTNRATHPNIIKSYGLIVNFGKVEIIMEFAGQSLLSLVNTVKPLQESIIRSLTLNLCCGLAFLESENVVHFDIKPENLFVQEDEKNGYILKIGDFGSARMPGAQTEMTAWTAVYCTPEMARLFLKRNYPGLLENLGILLTEQEIEGTLQPKTDMFSAGLVVLFMYVGDHVLNQFITRDKPDITDNKEKQLAILLSLSNQPLPESLLIQEPMGPEMRRVLQGMLKFDVEKRSSAEETKMMIKAMLSAKDQNTPLSERAVEENVVAQKKIQSCRPRARRGRCKKKQEAPSSTPQIKMTEKSEQILAENPQLKKRMVKGELKRKLLKHPSAIPDKVMKPMELDLEMRESSQSGSVSDGIQIRMSLDGNQESESLQEGDRAGLLTDCYQTGYFGGISEAYFPLEQPFSEVQISENHHPIRQAEDDWSIQESNQEPEPVGNLPDLGCLGID</sequence>
<feature type="compositionally biased region" description="Polar residues" evidence="6">
    <location>
        <begin position="10"/>
        <end position="21"/>
    </location>
</feature>
<dbReference type="GO" id="GO:0005776">
    <property type="term" value="C:autophagosome"/>
    <property type="evidence" value="ECO:0007669"/>
    <property type="project" value="TreeGrafter"/>
</dbReference>
<dbReference type="GO" id="GO:0010506">
    <property type="term" value="P:regulation of autophagy"/>
    <property type="evidence" value="ECO:0007669"/>
    <property type="project" value="InterPro"/>
</dbReference>
<dbReference type="GO" id="GO:0005524">
    <property type="term" value="F:ATP binding"/>
    <property type="evidence" value="ECO:0007669"/>
    <property type="project" value="UniProtKB-UniRule"/>
</dbReference>
<dbReference type="InterPro" id="IPR045269">
    <property type="entry name" value="Atg1-like"/>
</dbReference>
<evidence type="ECO:0000256" key="3">
    <source>
        <dbReference type="ARBA" id="ARBA00022777"/>
    </source>
</evidence>
<dbReference type="PROSITE" id="PS00108">
    <property type="entry name" value="PROTEIN_KINASE_ST"/>
    <property type="match status" value="1"/>
</dbReference>
<dbReference type="AlphaFoldDB" id="A0A8W8M4W2"/>
<dbReference type="InterPro" id="IPR011009">
    <property type="entry name" value="Kinase-like_dom_sf"/>
</dbReference>
<evidence type="ECO:0000259" key="7">
    <source>
        <dbReference type="PROSITE" id="PS50011"/>
    </source>
</evidence>
<dbReference type="Gene3D" id="1.10.510.10">
    <property type="entry name" value="Transferase(Phosphotransferase) domain 1"/>
    <property type="match status" value="1"/>
</dbReference>
<evidence type="ECO:0000256" key="2">
    <source>
        <dbReference type="ARBA" id="ARBA00022741"/>
    </source>
</evidence>
<feature type="binding site" evidence="5">
    <location>
        <position position="438"/>
    </location>
    <ligand>
        <name>ATP</name>
        <dbReference type="ChEBI" id="CHEBI:30616"/>
    </ligand>
</feature>
<feature type="region of interest" description="Disordered" evidence="6">
    <location>
        <begin position="1"/>
        <end position="86"/>
    </location>
</feature>
<dbReference type="GO" id="GO:0004674">
    <property type="term" value="F:protein serine/threonine kinase activity"/>
    <property type="evidence" value="ECO:0007669"/>
    <property type="project" value="InterPro"/>
</dbReference>
<dbReference type="GO" id="GO:0005829">
    <property type="term" value="C:cytosol"/>
    <property type="evidence" value="ECO:0007669"/>
    <property type="project" value="TreeGrafter"/>
</dbReference>
<feature type="compositionally biased region" description="Low complexity" evidence="6">
    <location>
        <begin position="64"/>
        <end position="76"/>
    </location>
</feature>
<dbReference type="InterPro" id="IPR000719">
    <property type="entry name" value="Prot_kinase_dom"/>
</dbReference>
<dbReference type="Gene3D" id="3.30.200.20">
    <property type="entry name" value="Phosphorylase Kinase, domain 1"/>
    <property type="match status" value="1"/>
</dbReference>
<dbReference type="PANTHER" id="PTHR24348">
    <property type="entry name" value="SERINE/THREONINE-PROTEIN KINASE UNC-51-RELATED"/>
    <property type="match status" value="1"/>
</dbReference>
<dbReference type="SMART" id="SM00220">
    <property type="entry name" value="S_TKc"/>
    <property type="match status" value="1"/>
</dbReference>
<keyword evidence="1" id="KW-0808">Transferase</keyword>